<dbReference type="InterPro" id="IPR029063">
    <property type="entry name" value="SAM-dependent_MTases_sf"/>
</dbReference>
<comment type="caution">
    <text evidence="3">The sequence shown here is derived from an EMBL/GenBank/DDBJ whole genome shotgun (WGS) entry which is preliminary data.</text>
</comment>
<reference evidence="3 4" key="1">
    <citation type="submission" date="2024-02" db="EMBL/GenBank/DDBJ databases">
        <title>Chromosome-scale genome assembly of the rough periwinkle Littorina saxatilis.</title>
        <authorList>
            <person name="De Jode A."/>
            <person name="Faria R."/>
            <person name="Formenti G."/>
            <person name="Sims Y."/>
            <person name="Smith T.P."/>
            <person name="Tracey A."/>
            <person name="Wood J.M.D."/>
            <person name="Zagrodzka Z.B."/>
            <person name="Johannesson K."/>
            <person name="Butlin R.K."/>
            <person name="Leder E.H."/>
        </authorList>
    </citation>
    <scope>NUCLEOTIDE SEQUENCE [LARGE SCALE GENOMIC DNA]</scope>
    <source>
        <strain evidence="3">Snail1</strain>
        <tissue evidence="3">Muscle</tissue>
    </source>
</reference>
<name>A0AAN9GAI8_9CAEN</name>
<proteinExistence type="predicted"/>
<evidence type="ECO:0000313" key="3">
    <source>
        <dbReference type="EMBL" id="KAK7101012.1"/>
    </source>
</evidence>
<keyword evidence="4" id="KW-1185">Reference proteome</keyword>
<dbReference type="PANTHER" id="PTHR32026:SF10">
    <property type="entry name" value="METHYLTRANSFERASE-LIKE PROTEIN 24-RELATED"/>
    <property type="match status" value="1"/>
</dbReference>
<dbReference type="EMBL" id="JBAMIC010000011">
    <property type="protein sequence ID" value="KAK7101012.1"/>
    <property type="molecule type" value="Genomic_DNA"/>
</dbReference>
<organism evidence="3 4">
    <name type="scientific">Littorina saxatilis</name>
    <dbReference type="NCBI Taxonomy" id="31220"/>
    <lineage>
        <taxon>Eukaryota</taxon>
        <taxon>Metazoa</taxon>
        <taxon>Spiralia</taxon>
        <taxon>Lophotrochozoa</taxon>
        <taxon>Mollusca</taxon>
        <taxon>Gastropoda</taxon>
        <taxon>Caenogastropoda</taxon>
        <taxon>Littorinimorpha</taxon>
        <taxon>Littorinoidea</taxon>
        <taxon>Littorinidae</taxon>
        <taxon>Littorina</taxon>
    </lineage>
</organism>
<dbReference type="SUPFAM" id="SSF53335">
    <property type="entry name" value="S-adenosyl-L-methionine-dependent methyltransferases"/>
    <property type="match status" value="1"/>
</dbReference>
<dbReference type="Pfam" id="PF13383">
    <property type="entry name" value="Methyltransf_22"/>
    <property type="match status" value="2"/>
</dbReference>
<keyword evidence="1" id="KW-0812">Transmembrane</keyword>
<sequence>MMKVRQVRVKTLWWFVPLVLFATTCLYYFSRSEFPVEYKSLEVEAEYWRSHVRETGNLPDQTILKTLSAKDVHLYFHSYLDNLGTLCHRTIRLGTIFNGGYRVCDDEQYRPRVPCMVYSFGMKTDCEWENEAAQLYGCQVHYFDPSLQEKPRNLSERVAWYRVGLGGRKGELEAWAAADRDAQGWTTRSLSDIKTLTGHTGVILDVVKLDIEGWEWTALADMATSGELDKVRQLVVELHNVGGTDAEVTRQRLSVLRSLENAGFQIFSTNLDEWSGERQKGVYPVERTSIYEVSFVNTKLARTDLTPQLDSNKPQAQVEGKPLPGVVDMEFLRTNGNERGGLPDDDQLFERMIDKQVHYAYHSYLDNVHYHCKRTIKLGNLIDGGYKVCDDRQFRPRRPCLVYSFGIRNDFSFDDAVASVYGCNVSSFDPSMDANNHRHSSMVTYYKLGLGGKGGQLEEKGEQLKAENHWTVKSMSDIKKMLGHQDRILDVVKIDIETSEWPALADMAASGELSTVRQLLMEFHIYGGSDAGLMRRRVSVIRLLEKAGFRTFYTWQYAGWPEIERMRGVYPVIRTICYETSFVNINLARP</sequence>
<accession>A0AAN9GAI8</accession>
<dbReference type="PANTHER" id="PTHR32026">
    <property type="entry name" value="METHYLTRANSFERASE-LIKE PROTEIN 24"/>
    <property type="match status" value="1"/>
</dbReference>
<evidence type="ECO:0000259" key="2">
    <source>
        <dbReference type="Pfam" id="PF13383"/>
    </source>
</evidence>
<dbReference type="Proteomes" id="UP001374579">
    <property type="component" value="Unassembled WGS sequence"/>
</dbReference>
<gene>
    <name evidence="3" type="ORF">V1264_023861</name>
</gene>
<dbReference type="AlphaFoldDB" id="A0AAN9GAI8"/>
<feature type="transmembrane region" description="Helical" evidence="1">
    <location>
        <begin position="12"/>
        <end position="30"/>
    </location>
</feature>
<feature type="domain" description="Methyltransferase" evidence="2">
    <location>
        <begin position="362"/>
        <end position="552"/>
    </location>
</feature>
<dbReference type="InterPro" id="IPR026913">
    <property type="entry name" value="METTL24"/>
</dbReference>
<keyword evidence="1" id="KW-1133">Transmembrane helix</keyword>
<evidence type="ECO:0000313" key="4">
    <source>
        <dbReference type="Proteomes" id="UP001374579"/>
    </source>
</evidence>
<protein>
    <recommendedName>
        <fullName evidence="2">Methyltransferase domain-containing protein</fullName>
    </recommendedName>
</protein>
<dbReference type="InterPro" id="IPR025714">
    <property type="entry name" value="Methyltranfer_dom"/>
</dbReference>
<keyword evidence="1" id="KW-0472">Membrane</keyword>
<feature type="domain" description="Methyltransferase" evidence="2">
    <location>
        <begin position="79"/>
        <end position="273"/>
    </location>
</feature>
<evidence type="ECO:0000256" key="1">
    <source>
        <dbReference type="SAM" id="Phobius"/>
    </source>
</evidence>